<proteinExistence type="predicted"/>
<keyword evidence="1" id="KW-0472">Membrane</keyword>
<evidence type="ECO:0000256" key="1">
    <source>
        <dbReference type="SAM" id="Phobius"/>
    </source>
</evidence>
<gene>
    <name evidence="2" type="ORF">UFOVP17_19</name>
</gene>
<evidence type="ECO:0000313" key="2">
    <source>
        <dbReference type="EMBL" id="CAB4121865.1"/>
    </source>
</evidence>
<name>A0A6J5KK40_9CAUD</name>
<keyword evidence="1" id="KW-1133">Transmembrane helix</keyword>
<sequence length="102" mass="10228">MGKLLAAFNVYKKGSVVANPTAWKSGQITASVLAGLLGALVALAKSFGYELPLTDDQLVTIGGAVVAVAGLFLNPTATVVSSDKVGLSAGNQTNSQSPITGH</sequence>
<feature type="transmembrane region" description="Helical" evidence="1">
    <location>
        <begin position="28"/>
        <end position="46"/>
    </location>
</feature>
<feature type="transmembrane region" description="Helical" evidence="1">
    <location>
        <begin position="58"/>
        <end position="77"/>
    </location>
</feature>
<organism evidence="2">
    <name type="scientific">uncultured Caudovirales phage</name>
    <dbReference type="NCBI Taxonomy" id="2100421"/>
    <lineage>
        <taxon>Viruses</taxon>
        <taxon>Duplodnaviria</taxon>
        <taxon>Heunggongvirae</taxon>
        <taxon>Uroviricota</taxon>
        <taxon>Caudoviricetes</taxon>
        <taxon>Peduoviridae</taxon>
        <taxon>Maltschvirus</taxon>
        <taxon>Maltschvirus maltsch</taxon>
    </lineage>
</organism>
<dbReference type="EMBL" id="LR796154">
    <property type="protein sequence ID" value="CAB4121865.1"/>
    <property type="molecule type" value="Genomic_DNA"/>
</dbReference>
<reference evidence="2" key="1">
    <citation type="submission" date="2020-04" db="EMBL/GenBank/DDBJ databases">
        <authorList>
            <person name="Chiriac C."/>
            <person name="Salcher M."/>
            <person name="Ghai R."/>
            <person name="Kavagutti S V."/>
        </authorList>
    </citation>
    <scope>NUCLEOTIDE SEQUENCE</scope>
</reference>
<accession>A0A6J5KK40</accession>
<protein>
    <submittedName>
        <fullName evidence="2">Uncharacterized protein</fullName>
    </submittedName>
</protein>
<keyword evidence="1" id="KW-0812">Transmembrane</keyword>